<dbReference type="PANTHER" id="PTHR42917">
    <property type="entry name" value="2,4-DIENOYL-COA REDUCTASE"/>
    <property type="match status" value="1"/>
</dbReference>
<dbReference type="Pfam" id="PF07992">
    <property type="entry name" value="Pyr_redox_2"/>
    <property type="match status" value="1"/>
</dbReference>
<dbReference type="SUPFAM" id="SSF51971">
    <property type="entry name" value="Nucleotide-binding domain"/>
    <property type="match status" value="1"/>
</dbReference>
<dbReference type="GO" id="GO:0046872">
    <property type="term" value="F:metal ion binding"/>
    <property type="evidence" value="ECO:0007669"/>
    <property type="project" value="UniProtKB-KW"/>
</dbReference>
<comment type="caution">
    <text evidence="12">The sequence shown here is derived from an EMBL/GenBank/DDBJ whole genome shotgun (WGS) entry which is preliminary data.</text>
</comment>
<dbReference type="PRINTS" id="PR00411">
    <property type="entry name" value="PNDRDTASEI"/>
</dbReference>
<dbReference type="AlphaFoldDB" id="A0A5C6RQ39"/>
<reference evidence="12 13" key="1">
    <citation type="submission" date="2019-08" db="EMBL/GenBank/DDBJ databases">
        <title>Genome of Phaeodactylibacter luteus.</title>
        <authorList>
            <person name="Bowman J.P."/>
        </authorList>
    </citation>
    <scope>NUCLEOTIDE SEQUENCE [LARGE SCALE GENOMIC DNA]</scope>
    <source>
        <strain evidence="12 13">KCTC 42180</strain>
    </source>
</reference>
<dbReference type="Gene3D" id="3.40.50.720">
    <property type="entry name" value="NAD(P)-binding Rossmann-like Domain"/>
    <property type="match status" value="1"/>
</dbReference>
<dbReference type="InterPro" id="IPR036188">
    <property type="entry name" value="FAD/NAD-bd_sf"/>
</dbReference>
<keyword evidence="8" id="KW-0408">Iron</keyword>
<evidence type="ECO:0000256" key="1">
    <source>
        <dbReference type="ARBA" id="ARBA00001917"/>
    </source>
</evidence>
<dbReference type="Gene3D" id="3.20.20.70">
    <property type="entry name" value="Aldolase class I"/>
    <property type="match status" value="1"/>
</dbReference>
<gene>
    <name evidence="12" type="ORF">FRY97_06990</name>
</gene>
<dbReference type="CDD" id="cd02930">
    <property type="entry name" value="DCR_FMN"/>
    <property type="match status" value="1"/>
</dbReference>
<dbReference type="PRINTS" id="PR00368">
    <property type="entry name" value="FADPNR"/>
</dbReference>
<keyword evidence="5" id="KW-0288">FMN</keyword>
<dbReference type="InterPro" id="IPR023753">
    <property type="entry name" value="FAD/NAD-binding_dom"/>
</dbReference>
<comment type="cofactor">
    <cofactor evidence="2">
        <name>[4Fe-4S] cluster</name>
        <dbReference type="ChEBI" id="CHEBI:49883"/>
    </cofactor>
</comment>
<evidence type="ECO:0000256" key="3">
    <source>
        <dbReference type="ARBA" id="ARBA00011048"/>
    </source>
</evidence>
<dbReference type="InterPro" id="IPR051793">
    <property type="entry name" value="NADH:flavin_oxidoreductase"/>
</dbReference>
<evidence type="ECO:0000256" key="5">
    <source>
        <dbReference type="ARBA" id="ARBA00022643"/>
    </source>
</evidence>
<feature type="domain" description="NADH:flavin oxidoreductase/NADH oxidase N-terminal" evidence="10">
    <location>
        <begin position="8"/>
        <end position="332"/>
    </location>
</feature>
<evidence type="ECO:0000256" key="2">
    <source>
        <dbReference type="ARBA" id="ARBA00001966"/>
    </source>
</evidence>
<evidence type="ECO:0000256" key="9">
    <source>
        <dbReference type="ARBA" id="ARBA00023014"/>
    </source>
</evidence>
<feature type="domain" description="FAD/NAD(P)-binding" evidence="11">
    <location>
        <begin position="378"/>
        <end position="646"/>
    </location>
</feature>
<dbReference type="SUPFAM" id="SSF51395">
    <property type="entry name" value="FMN-linked oxidoreductases"/>
    <property type="match status" value="1"/>
</dbReference>
<dbReference type="Pfam" id="PF00724">
    <property type="entry name" value="Oxidored_FMN"/>
    <property type="match status" value="1"/>
</dbReference>
<evidence type="ECO:0000313" key="13">
    <source>
        <dbReference type="Proteomes" id="UP000321580"/>
    </source>
</evidence>
<dbReference type="InterPro" id="IPR013785">
    <property type="entry name" value="Aldolase_TIM"/>
</dbReference>
<evidence type="ECO:0000256" key="4">
    <source>
        <dbReference type="ARBA" id="ARBA00022630"/>
    </source>
</evidence>
<dbReference type="FunFam" id="3.50.50.60:FF:000113">
    <property type="entry name" value="NADPH-dependent 2,4-dienoyl-CoA reductase"/>
    <property type="match status" value="1"/>
</dbReference>
<dbReference type="InterPro" id="IPR001155">
    <property type="entry name" value="OxRdtase_FMN_N"/>
</dbReference>
<evidence type="ECO:0000259" key="11">
    <source>
        <dbReference type="Pfam" id="PF07992"/>
    </source>
</evidence>
<dbReference type="Gene3D" id="3.50.50.60">
    <property type="entry name" value="FAD/NAD(P)-binding domain"/>
    <property type="match status" value="1"/>
</dbReference>
<dbReference type="FunFam" id="3.20.20.70:FF:000082">
    <property type="entry name" value="NADPH-dependent 2,4-dienoyl-CoA reductase"/>
    <property type="match status" value="1"/>
</dbReference>
<dbReference type="EMBL" id="VOOR01000011">
    <property type="protein sequence ID" value="TXB64438.1"/>
    <property type="molecule type" value="Genomic_DNA"/>
</dbReference>
<evidence type="ECO:0000313" key="12">
    <source>
        <dbReference type="EMBL" id="TXB64438.1"/>
    </source>
</evidence>
<keyword evidence="4" id="KW-0285">Flavoprotein</keyword>
<evidence type="ECO:0000256" key="7">
    <source>
        <dbReference type="ARBA" id="ARBA00023002"/>
    </source>
</evidence>
<keyword evidence="7" id="KW-0560">Oxidoreductase</keyword>
<sequence length="674" mass="73476">MHPTYPNLLQPLDLGFTTLKNRVLMGSMHTGLEEEQNGFEKMAAYFAERAAGGAALIVTGGIAPNRAGWVAPFSAKLSNRREMRKHRLITDAVKMEDGKICLQILHAGRYGYHPLAVAPSALKAPISPFKPWKLSSGGIERTIRAFVRTALLAQEAGYDGVEVMGSEGYLINQFIVSKTNKRTDQWGGAYENRIRFPLEIVRRIRQAVGPEFILIYRLSMLDLVDDGSTWGEIEHLAREIEAAGATIINTGIGWHEARVPTIATMVPRGGFSWVTQRLMGKVNIPLITTNRINTPEKAEEILNAGHADMVSMARPFLADPDFVRKAQEGRPEAINTCIACNQACLDHIFKQKTASCLVNPRACHETTLNYTPAPAPKKLAVVGAGPAGLAFATTAAERGHEVHLFEGSAEIGGQFNMAKQIPGKEEFHETIRYFTHQLQQTGVHLHLSTWATAEALASQGFDEVALATGVMPRQIQLEGIGHEKVLGYIDVLRHKKPVGQRVAIIGAGGIGFDVAEYLAHENTGAPQPVSAFLKEWGVDSEYSRGGALAPPKPEPAARQIYLMQRSKGKPGAGLGKTTGWIHRASLKKKNVTLMSEVQYLKVDDEGLHILNKGKPQLLEVDHVIVCAGQEPLRELQPPLEAAGLKVHLIGGADEARELDAKRAISQASWLAAAI</sequence>
<keyword evidence="6" id="KW-0479">Metal-binding</keyword>
<comment type="cofactor">
    <cofactor evidence="1">
        <name>FMN</name>
        <dbReference type="ChEBI" id="CHEBI:58210"/>
    </cofactor>
</comment>
<keyword evidence="13" id="KW-1185">Reference proteome</keyword>
<dbReference type="SUPFAM" id="SSF51905">
    <property type="entry name" value="FAD/NAD(P)-binding domain"/>
    <property type="match status" value="1"/>
</dbReference>
<dbReference type="OrthoDB" id="9772736at2"/>
<evidence type="ECO:0000259" key="10">
    <source>
        <dbReference type="Pfam" id="PF00724"/>
    </source>
</evidence>
<organism evidence="12 13">
    <name type="scientific">Phaeodactylibacter luteus</name>
    <dbReference type="NCBI Taxonomy" id="1564516"/>
    <lineage>
        <taxon>Bacteria</taxon>
        <taxon>Pseudomonadati</taxon>
        <taxon>Bacteroidota</taxon>
        <taxon>Saprospiria</taxon>
        <taxon>Saprospirales</taxon>
        <taxon>Haliscomenobacteraceae</taxon>
        <taxon>Phaeodactylibacter</taxon>
    </lineage>
</organism>
<evidence type="ECO:0000256" key="6">
    <source>
        <dbReference type="ARBA" id="ARBA00022723"/>
    </source>
</evidence>
<dbReference type="GO" id="GO:0051536">
    <property type="term" value="F:iron-sulfur cluster binding"/>
    <property type="evidence" value="ECO:0007669"/>
    <property type="project" value="UniProtKB-KW"/>
</dbReference>
<proteinExistence type="inferred from homology"/>
<dbReference type="GO" id="GO:0016491">
    <property type="term" value="F:oxidoreductase activity"/>
    <property type="evidence" value="ECO:0007669"/>
    <property type="project" value="UniProtKB-KW"/>
</dbReference>
<keyword evidence="9" id="KW-0411">Iron-sulfur</keyword>
<accession>A0A5C6RQ39</accession>
<dbReference type="PANTHER" id="PTHR42917:SF2">
    <property type="entry name" value="2,4-DIENOYL-COA REDUCTASE [(2E)-ENOYL-COA-PRODUCING]"/>
    <property type="match status" value="1"/>
</dbReference>
<protein>
    <submittedName>
        <fullName evidence="12">NADPH-dependent 2,4-dienoyl-CoA reductase</fullName>
    </submittedName>
</protein>
<dbReference type="Proteomes" id="UP000321580">
    <property type="component" value="Unassembled WGS sequence"/>
</dbReference>
<comment type="similarity">
    <text evidence="3">In the N-terminal section; belongs to the NADH:flavin oxidoreductase/NADH oxidase family.</text>
</comment>
<name>A0A5C6RQ39_9BACT</name>
<dbReference type="RefSeq" id="WP_147166733.1">
    <property type="nucleotide sequence ID" value="NZ_VOOR01000011.1"/>
</dbReference>
<dbReference type="GO" id="GO:0010181">
    <property type="term" value="F:FMN binding"/>
    <property type="evidence" value="ECO:0007669"/>
    <property type="project" value="InterPro"/>
</dbReference>
<evidence type="ECO:0000256" key="8">
    <source>
        <dbReference type="ARBA" id="ARBA00023004"/>
    </source>
</evidence>